<proteinExistence type="predicted"/>
<gene>
    <name evidence="2" type="ORF">OU5_5982</name>
</gene>
<sequence>MSFAGAQLRLKFDSVLNTENGLSAMSIVETVVDYLRQQSLRLTTAESCTAGSIITLLAQVPGSGELIESGYVVYSPEAKQRLLGVSAITIETFNLTSCEVAREMAIGALRDSPANVAVSTTGLLGPEDVDGIPAGTVCFAWAFMAGQEMAVFSRKQRFSGSRESVLQQASLYALKELPTFHQAMLNGERG</sequence>
<dbReference type="AlphaFoldDB" id="A0A024EKB4"/>
<evidence type="ECO:0000313" key="3">
    <source>
        <dbReference type="Proteomes" id="UP000026913"/>
    </source>
</evidence>
<dbReference type="InterPro" id="IPR036653">
    <property type="entry name" value="CinA-like_C"/>
</dbReference>
<organism evidence="2 3">
    <name type="scientific">Pseudomonas mandelii JR-1</name>
    <dbReference type="NCBI Taxonomy" id="1147786"/>
    <lineage>
        <taxon>Bacteria</taxon>
        <taxon>Pseudomonadati</taxon>
        <taxon>Pseudomonadota</taxon>
        <taxon>Gammaproteobacteria</taxon>
        <taxon>Pseudomonadales</taxon>
        <taxon>Pseudomonadaceae</taxon>
        <taxon>Pseudomonas</taxon>
    </lineage>
</organism>
<dbReference type="SUPFAM" id="SSF142433">
    <property type="entry name" value="CinA-like"/>
    <property type="match status" value="1"/>
</dbReference>
<name>A0A024EKB4_9PSED</name>
<evidence type="ECO:0000259" key="1">
    <source>
        <dbReference type="Pfam" id="PF02464"/>
    </source>
</evidence>
<dbReference type="InterPro" id="IPR008136">
    <property type="entry name" value="CinA_C"/>
</dbReference>
<dbReference type="Proteomes" id="UP000026913">
    <property type="component" value="Chromosome"/>
</dbReference>
<evidence type="ECO:0000313" key="2">
    <source>
        <dbReference type="EMBL" id="AHZ73061.1"/>
    </source>
</evidence>
<accession>A0A024EKB4</accession>
<dbReference type="NCBIfam" id="TIGR00199">
    <property type="entry name" value="PncC_domain"/>
    <property type="match status" value="1"/>
</dbReference>
<dbReference type="Gene3D" id="3.90.950.20">
    <property type="entry name" value="CinA-like"/>
    <property type="match status" value="1"/>
</dbReference>
<feature type="domain" description="CinA C-terminal" evidence="1">
    <location>
        <begin position="26"/>
        <end position="177"/>
    </location>
</feature>
<protein>
    <submittedName>
        <fullName evidence="2">CinA-like</fullName>
    </submittedName>
</protein>
<dbReference type="HOGENOM" id="CLU_030805_1_1_6"/>
<reference evidence="2 3" key="1">
    <citation type="journal article" date="2012" name="J. Bacteriol.">
        <title>Genome sequence of cold-adapted Pseudomonas mandelii strain JR-1.</title>
        <authorList>
            <person name="Jang S.H."/>
            <person name="Kim J."/>
            <person name="Kim J."/>
            <person name="Hong S."/>
            <person name="Lee C."/>
        </authorList>
    </citation>
    <scope>NUCLEOTIDE SEQUENCE [LARGE SCALE GENOMIC DNA]</scope>
    <source>
        <strain evidence="2 3">JR-1</strain>
    </source>
</reference>
<dbReference type="Pfam" id="PF02464">
    <property type="entry name" value="CinA"/>
    <property type="match status" value="1"/>
</dbReference>
<dbReference type="EMBL" id="CP005960">
    <property type="protein sequence ID" value="AHZ73061.1"/>
    <property type="molecule type" value="Genomic_DNA"/>
</dbReference>
<dbReference type="KEGG" id="pman:OU5_5982"/>